<organism evidence="2">
    <name type="scientific">Cyprideis torosa</name>
    <dbReference type="NCBI Taxonomy" id="163714"/>
    <lineage>
        <taxon>Eukaryota</taxon>
        <taxon>Metazoa</taxon>
        <taxon>Ecdysozoa</taxon>
        <taxon>Arthropoda</taxon>
        <taxon>Crustacea</taxon>
        <taxon>Oligostraca</taxon>
        <taxon>Ostracoda</taxon>
        <taxon>Podocopa</taxon>
        <taxon>Podocopida</taxon>
        <taxon>Cytherocopina</taxon>
        <taxon>Cytheroidea</taxon>
        <taxon>Cytherideidae</taxon>
        <taxon>Cyprideis</taxon>
    </lineage>
</organism>
<accession>A0A7R8W835</accession>
<feature type="region of interest" description="Disordered" evidence="1">
    <location>
        <begin position="74"/>
        <end position="97"/>
    </location>
</feature>
<dbReference type="EMBL" id="OB660294">
    <property type="protein sequence ID" value="CAD7224027.1"/>
    <property type="molecule type" value="Genomic_DNA"/>
</dbReference>
<evidence type="ECO:0000256" key="1">
    <source>
        <dbReference type="SAM" id="MobiDB-lite"/>
    </source>
</evidence>
<name>A0A7R8W835_9CRUS</name>
<dbReference type="AlphaFoldDB" id="A0A7R8W835"/>
<feature type="compositionally biased region" description="Basic and acidic residues" evidence="1">
    <location>
        <begin position="86"/>
        <end position="97"/>
    </location>
</feature>
<protein>
    <submittedName>
        <fullName evidence="2">Uncharacterized protein</fullName>
    </submittedName>
</protein>
<reference evidence="2" key="1">
    <citation type="submission" date="2020-11" db="EMBL/GenBank/DDBJ databases">
        <authorList>
            <person name="Tran Van P."/>
        </authorList>
    </citation>
    <scope>NUCLEOTIDE SEQUENCE</scope>
</reference>
<gene>
    <name evidence="2" type="ORF">CTOB1V02_LOCUS1997</name>
</gene>
<sequence>MTSNWIGLVGNPSNSIRLVPQATDGHIGGTHRSVPREHPRLDPKRATHQTIIKEQFDKTFFTCAYTPRHSRQEEWDRLGLNQRPPNSKEVDRGEQETGRYGIKCQPEWGAFFGRWNLQIRTPTTSSFNDGLMLLDLSLLRNGRSRTCAEEAVYCPCPVIWTTKNPFSTRTVSQDDILTLLSRKGNLLLHSSSSDRGNLPGLNNVMFILVLATFVRTGISSHASFRFKSELERFGYYKCKRFRGNQLSFQCLQVESADWLPTVQRSPGSDSNTREELLVKLERKLVIILKQFRNSSGSRKRTMGHFFSSFHIMTRKSWNLQSMKMKQALRSHVNVVLRKEREKNSGRPPGAGGVVVPFAMGLSANCASPMPFGAPVLSVLHIIKPHTQQCDIDCLSCCLPREAGSLICMLS</sequence>
<proteinExistence type="predicted"/>
<evidence type="ECO:0000313" key="2">
    <source>
        <dbReference type="EMBL" id="CAD7224027.1"/>
    </source>
</evidence>